<evidence type="ECO:0000256" key="3">
    <source>
        <dbReference type="ARBA" id="ARBA00009481"/>
    </source>
</evidence>
<keyword evidence="8 14" id="KW-0812">Transmembrane</keyword>
<dbReference type="InterPro" id="IPR038013">
    <property type="entry name" value="ALG11"/>
</dbReference>
<protein>
    <recommendedName>
        <fullName evidence="5 14">GDP-Man:Man(3)GlcNAc(2)-PP-Dol alpha-1,2-mannosyltransferase</fullName>
        <ecNumber evidence="4 14">2.4.1.131</ecNumber>
    </recommendedName>
</protein>
<dbReference type="AlphaFoldDB" id="A0A9N9XAL8"/>
<dbReference type="InterPro" id="IPR001296">
    <property type="entry name" value="Glyco_trans_1"/>
</dbReference>
<evidence type="ECO:0000256" key="2">
    <source>
        <dbReference type="ARBA" id="ARBA00004922"/>
    </source>
</evidence>
<comment type="function">
    <text evidence="13">GDP-Man:Man(3)GlcNAc(2)-PP-Dol alpha-1,2-mannosyltransferase that operates in the biosynthetic pathway of dolichol-linked oligosaccharides, the glycan precursors employed in protein asparagine (N)-glycosylation. The assembly of dolichol-linked oligosaccharides begins on the cytosolic side of the endoplasmic reticulum membrane and finishes in its lumen. The sequential addition of sugars to dolichol pyrophosphate produces dolichol-linked oligosaccharides containing fourteen sugars, including two GlcNAcs, nine mannoses and three glucoses. Once assembled, the oligosaccharide is transferred from the lipid to nascent proteins by oligosaccharyltransferases. Catalyzes, on the cytoplasmic face of the endoplasmic reticulum, the addition of the fourth and fifth mannose residues to the dolichol-linked oligosaccharide chain, to produce Man(5)GlcNAc(2)-PP-dolichol core oligosaccharide. Man(5)GlcNAc(2)-PP-dolichol is a substrate for ALG3, the following enzyme in the biosynthetic pathway.</text>
</comment>
<sequence>MRGVVKMIQFLLFIIKLILAAVIFVVLSVGIVVPVYYLYLKRKYSVDKLKNLSSKLRVGIFHPYCNAGGGGEKVLWVALQALQKKYPKAEFYIYTGDVEATPEEILDKVRTRLNVNLEKNIKFIYLHRRKWLEANMYPYFTLLGQALGSVFLGFEALNRLNPDIFIETTGFTFVIPIFKYIGGCKTGCYIHYPIITNDMLKRVSNRQSLYNNRSIIARSPILTMGKLVYYHIFAWAYSLAGQSSDINLVNSTFTMEHLNSLWNRPLHLVYPPCETDHLKKLQRDKTRPKNIRIMSLAQFRPEKDHPLQLQALYELREIVPEEVFNNITLVLCGSCRNAEDSRRVKDLKDFSKHLSLENNVEFKVNISYGDLLEELKNSWIGIHTMLDEHFGIGVVEQMAAGLIMVAHRSGGPLLDIIETSEGSRLGFLAQTPDEFAHIIKFILQLDDAEINEIRAKARASTDRFSNQKFHEEFLRAIEPLFK</sequence>
<dbReference type="EMBL" id="OU898278">
    <property type="protein sequence ID" value="CAG9831672.1"/>
    <property type="molecule type" value="Genomic_DNA"/>
</dbReference>
<evidence type="ECO:0000256" key="9">
    <source>
        <dbReference type="ARBA" id="ARBA00022824"/>
    </source>
</evidence>
<reference evidence="17" key="1">
    <citation type="submission" date="2022-01" db="EMBL/GenBank/DDBJ databases">
        <authorList>
            <person name="King R."/>
        </authorList>
    </citation>
    <scope>NUCLEOTIDE SEQUENCE</scope>
</reference>
<evidence type="ECO:0000256" key="12">
    <source>
        <dbReference type="ARBA" id="ARBA00045065"/>
    </source>
</evidence>
<dbReference type="PANTHER" id="PTHR45919">
    <property type="entry name" value="GDP-MAN:MAN(3)GLCNAC(2)-PP-DOL ALPHA-1,2-MANNOSYLTRANSFERASE"/>
    <property type="match status" value="1"/>
</dbReference>
<evidence type="ECO:0000256" key="11">
    <source>
        <dbReference type="ARBA" id="ARBA00023136"/>
    </source>
</evidence>
<evidence type="ECO:0000313" key="17">
    <source>
        <dbReference type="EMBL" id="CAG9831672.1"/>
    </source>
</evidence>
<keyword evidence="18" id="KW-1185">Reference proteome</keyword>
<comment type="subcellular location">
    <subcellularLocation>
        <location evidence="1">Endoplasmic reticulum membrane</location>
        <topology evidence="1">Single-pass membrane protein</topology>
    </subcellularLocation>
</comment>
<keyword evidence="10 14" id="KW-1133">Transmembrane helix</keyword>
<comment type="catalytic activity">
    <reaction evidence="12 14">
        <text>an alpha-D-Man-(1-&gt;3)-[alpha-D-Man-(1-&gt;6)]-beta-D-Man-(1-&gt;4)-beta-D-GlcNAc-(1-&gt;4)-alpha-D-GlcNAc-diphospho-di-trans,poly-cis-dolichol + 2 GDP-alpha-D-mannose = an alpha-D-Man-(1-&gt;2)-alpha-D-Man-(1-&gt;2)-alpha-D-Man-(1-&gt;3)-[alpha-D-Man-(1-&gt;6)]-beta-D-Man-(1-&gt;4)-beta-D-GlcNAc-(1-&gt;4)-alpha-D-GlcNAc-diphospho-di-trans,poly-cis-dolichol + 2 GDP + 2 H(+)</text>
        <dbReference type="Rhea" id="RHEA:29523"/>
        <dbReference type="Rhea" id="RHEA-COMP:19515"/>
        <dbReference type="Rhea" id="RHEA-COMP:19516"/>
        <dbReference type="ChEBI" id="CHEBI:15378"/>
        <dbReference type="ChEBI" id="CHEBI:57527"/>
        <dbReference type="ChEBI" id="CHEBI:58189"/>
        <dbReference type="ChEBI" id="CHEBI:132511"/>
        <dbReference type="ChEBI" id="CHEBI:132515"/>
        <dbReference type="EC" id="2.4.1.131"/>
    </reaction>
    <physiologicalReaction direction="left-to-right" evidence="12 14">
        <dbReference type="Rhea" id="RHEA:29524"/>
    </physiologicalReaction>
</comment>
<dbReference type="Pfam" id="PF00534">
    <property type="entry name" value="Glycos_transf_1"/>
    <property type="match status" value="1"/>
</dbReference>
<evidence type="ECO:0000256" key="1">
    <source>
        <dbReference type="ARBA" id="ARBA00004389"/>
    </source>
</evidence>
<dbReference type="CDD" id="cd03806">
    <property type="entry name" value="GT4_ALG11-like"/>
    <property type="match status" value="1"/>
</dbReference>
<feature type="transmembrane region" description="Helical" evidence="14">
    <location>
        <begin position="12"/>
        <end position="40"/>
    </location>
</feature>
<evidence type="ECO:0000256" key="5">
    <source>
        <dbReference type="ARBA" id="ARBA00022018"/>
    </source>
</evidence>
<accession>A0A9N9XAL8</accession>
<dbReference type="Gene3D" id="3.40.50.2000">
    <property type="entry name" value="Glycogen Phosphorylase B"/>
    <property type="match status" value="1"/>
</dbReference>
<feature type="domain" description="Glycosyl transferase family 1" evidence="15">
    <location>
        <begin position="287"/>
        <end position="446"/>
    </location>
</feature>
<dbReference type="EC" id="2.4.1.131" evidence="4 14"/>
<dbReference type="GO" id="GO:0004377">
    <property type="term" value="F:GDP-Man:Man(3)GlcNAc(2)-PP-Dol alpha-1,2-mannosyltransferase activity"/>
    <property type="evidence" value="ECO:0007669"/>
    <property type="project" value="UniProtKB-UniRule"/>
</dbReference>
<evidence type="ECO:0000256" key="6">
    <source>
        <dbReference type="ARBA" id="ARBA00022676"/>
    </source>
</evidence>
<dbReference type="Pfam" id="PF15924">
    <property type="entry name" value="ALG11_N"/>
    <property type="match status" value="1"/>
</dbReference>
<dbReference type="GO" id="GO:0005789">
    <property type="term" value="C:endoplasmic reticulum membrane"/>
    <property type="evidence" value="ECO:0007669"/>
    <property type="project" value="UniProtKB-SubCell"/>
</dbReference>
<evidence type="ECO:0000256" key="7">
    <source>
        <dbReference type="ARBA" id="ARBA00022679"/>
    </source>
</evidence>
<comment type="pathway">
    <text evidence="2 14">Protein modification; protein glycosylation.</text>
</comment>
<keyword evidence="6 14" id="KW-0328">Glycosyltransferase</keyword>
<evidence type="ECO:0000313" key="18">
    <source>
        <dbReference type="Proteomes" id="UP001153709"/>
    </source>
</evidence>
<gene>
    <name evidence="17" type="ORF">DIABBA_LOCUS5245</name>
</gene>
<evidence type="ECO:0000256" key="8">
    <source>
        <dbReference type="ARBA" id="ARBA00022692"/>
    </source>
</evidence>
<keyword evidence="11 14" id="KW-0472">Membrane</keyword>
<dbReference type="Proteomes" id="UP001153709">
    <property type="component" value="Chromosome 3"/>
</dbReference>
<evidence type="ECO:0000259" key="16">
    <source>
        <dbReference type="Pfam" id="PF15924"/>
    </source>
</evidence>
<feature type="domain" description="ALG11 mannosyltransferase N-terminal" evidence="16">
    <location>
        <begin position="57"/>
        <end position="262"/>
    </location>
</feature>
<keyword evidence="7 14" id="KW-0808">Transferase</keyword>
<evidence type="ECO:0000256" key="13">
    <source>
        <dbReference type="ARBA" id="ARBA00045128"/>
    </source>
</evidence>
<evidence type="ECO:0000256" key="14">
    <source>
        <dbReference type="RuleBase" id="RU367051"/>
    </source>
</evidence>
<keyword evidence="9 14" id="KW-0256">Endoplasmic reticulum</keyword>
<dbReference type="OrthoDB" id="2276068at2759"/>
<dbReference type="InterPro" id="IPR031814">
    <property type="entry name" value="ALG11_N"/>
</dbReference>
<dbReference type="GO" id="GO:0006487">
    <property type="term" value="P:protein N-linked glycosylation"/>
    <property type="evidence" value="ECO:0007669"/>
    <property type="project" value="TreeGrafter"/>
</dbReference>
<dbReference type="SUPFAM" id="SSF53756">
    <property type="entry name" value="UDP-Glycosyltransferase/glycogen phosphorylase"/>
    <property type="match status" value="1"/>
</dbReference>
<evidence type="ECO:0000256" key="10">
    <source>
        <dbReference type="ARBA" id="ARBA00022989"/>
    </source>
</evidence>
<name>A0A9N9XAL8_DIABA</name>
<feature type="transmembrane region" description="Helical" evidence="14">
    <location>
        <begin position="136"/>
        <end position="154"/>
    </location>
</feature>
<organism evidence="17 18">
    <name type="scientific">Diabrotica balteata</name>
    <name type="common">Banded cucumber beetle</name>
    <dbReference type="NCBI Taxonomy" id="107213"/>
    <lineage>
        <taxon>Eukaryota</taxon>
        <taxon>Metazoa</taxon>
        <taxon>Ecdysozoa</taxon>
        <taxon>Arthropoda</taxon>
        <taxon>Hexapoda</taxon>
        <taxon>Insecta</taxon>
        <taxon>Pterygota</taxon>
        <taxon>Neoptera</taxon>
        <taxon>Endopterygota</taxon>
        <taxon>Coleoptera</taxon>
        <taxon>Polyphaga</taxon>
        <taxon>Cucujiformia</taxon>
        <taxon>Chrysomeloidea</taxon>
        <taxon>Chrysomelidae</taxon>
        <taxon>Galerucinae</taxon>
        <taxon>Diabroticina</taxon>
        <taxon>Diabroticites</taxon>
        <taxon>Diabrotica</taxon>
    </lineage>
</organism>
<proteinExistence type="inferred from homology"/>
<comment type="similarity">
    <text evidence="3 14">Belongs to the glycosyltransferase group 1 family. Glycosyltransferase 4 subfamily.</text>
</comment>
<evidence type="ECO:0000259" key="15">
    <source>
        <dbReference type="Pfam" id="PF00534"/>
    </source>
</evidence>
<dbReference type="PANTHER" id="PTHR45919:SF1">
    <property type="entry name" value="GDP-MAN:MAN(3)GLCNAC(2)-PP-DOL ALPHA-1,2-MANNOSYLTRANSFERASE"/>
    <property type="match status" value="1"/>
</dbReference>
<evidence type="ECO:0000256" key="4">
    <source>
        <dbReference type="ARBA" id="ARBA00012645"/>
    </source>
</evidence>